<evidence type="ECO:0000259" key="3">
    <source>
        <dbReference type="SMART" id="SM00827"/>
    </source>
</evidence>
<dbReference type="RefSeq" id="WP_273939532.1">
    <property type="nucleotide sequence ID" value="NZ_CP097263.1"/>
</dbReference>
<evidence type="ECO:0000256" key="2">
    <source>
        <dbReference type="ARBA" id="ARBA00022553"/>
    </source>
</evidence>
<gene>
    <name evidence="4" type="ORF">ACFFH7_04425</name>
</gene>
<keyword evidence="4" id="KW-0012">Acyltransferase</keyword>
<dbReference type="Pfam" id="PF00698">
    <property type="entry name" value="Acyl_transf_1"/>
    <property type="match status" value="1"/>
</dbReference>
<keyword evidence="4" id="KW-0808">Transferase</keyword>
<comment type="caution">
    <text evidence="4">The sequence shown here is derived from an EMBL/GenBank/DDBJ whole genome shotgun (WGS) entry which is preliminary data.</text>
</comment>
<feature type="domain" description="Malonyl-CoA:ACP transacylase (MAT)" evidence="3">
    <location>
        <begin position="14"/>
        <end position="323"/>
    </location>
</feature>
<dbReference type="SUPFAM" id="SSF52151">
    <property type="entry name" value="FabD/lysophospholipase-like"/>
    <property type="match status" value="1"/>
</dbReference>
<dbReference type="SUPFAM" id="SSF55048">
    <property type="entry name" value="Probable ACP-binding domain of malonyl-CoA ACP transacylase"/>
    <property type="match status" value="1"/>
</dbReference>
<dbReference type="PANTHER" id="PTHR43775">
    <property type="entry name" value="FATTY ACID SYNTHASE"/>
    <property type="match status" value="1"/>
</dbReference>
<sequence>MTEARSACPRLVLLLPGQGSQYPRMAAGLYASEPVFAAALDEVFDAMGAEGVRIRADWLSDRPVVSTDHVTRAQPLLFAVDYAVGRLVWSWAGQPGALLGHSAGEVVAATLAGVFSLADATRLMLDRVERLAGAPPGGMLAVAASPDELAPFLDDEVAIAAINAPRNTILSGFDRPLARVVTALRAQGYWCQPVPAQTAFHSPLLGEFSLGAADFVNSVPVEAPTMPICSGYTADFLDMGELRDGKFWAEQPARPVLFWAALNRLLAQGEYVLVEAGPGRLLSGIARRHPAVRAGRHATHAVLPDRPGHPDADRAAAVQARNWLAAQLSGD</sequence>
<proteinExistence type="predicted"/>
<dbReference type="Proteomes" id="UP001589810">
    <property type="component" value="Unassembled WGS sequence"/>
</dbReference>
<evidence type="ECO:0000256" key="1">
    <source>
        <dbReference type="ARBA" id="ARBA00022450"/>
    </source>
</evidence>
<dbReference type="SMART" id="SM00827">
    <property type="entry name" value="PKS_AT"/>
    <property type="match status" value="1"/>
</dbReference>
<protein>
    <submittedName>
        <fullName evidence="4">Acyltransferase domain-containing protein</fullName>
        <ecNumber evidence="4">2.3.1.-</ecNumber>
    </submittedName>
</protein>
<dbReference type="GO" id="GO:0016746">
    <property type="term" value="F:acyltransferase activity"/>
    <property type="evidence" value="ECO:0007669"/>
    <property type="project" value="UniProtKB-KW"/>
</dbReference>
<keyword evidence="2" id="KW-0597">Phosphoprotein</keyword>
<dbReference type="Gene3D" id="3.30.70.250">
    <property type="entry name" value="Malonyl-CoA ACP transacylase, ACP-binding"/>
    <property type="match status" value="1"/>
</dbReference>
<evidence type="ECO:0000313" key="5">
    <source>
        <dbReference type="Proteomes" id="UP001589810"/>
    </source>
</evidence>
<dbReference type="Gene3D" id="3.40.366.10">
    <property type="entry name" value="Malonyl-Coenzyme A Acyl Carrier Protein, domain 2"/>
    <property type="match status" value="1"/>
</dbReference>
<dbReference type="InterPro" id="IPR016035">
    <property type="entry name" value="Acyl_Trfase/lysoPLipase"/>
</dbReference>
<dbReference type="EC" id="2.3.1.-" evidence="4"/>
<dbReference type="InterPro" id="IPR014043">
    <property type="entry name" value="Acyl_transferase_dom"/>
</dbReference>
<name>A0ABV6MK94_9PSEU</name>
<keyword evidence="5" id="KW-1185">Reference proteome</keyword>
<dbReference type="InterPro" id="IPR001227">
    <property type="entry name" value="Ac_transferase_dom_sf"/>
</dbReference>
<dbReference type="InterPro" id="IPR050091">
    <property type="entry name" value="PKS_NRPS_Biosynth_Enz"/>
</dbReference>
<evidence type="ECO:0000313" key="4">
    <source>
        <dbReference type="EMBL" id="MFC0540709.1"/>
    </source>
</evidence>
<keyword evidence="1" id="KW-0596">Phosphopantetheine</keyword>
<dbReference type="EMBL" id="JBHLUD010000001">
    <property type="protein sequence ID" value="MFC0540709.1"/>
    <property type="molecule type" value="Genomic_DNA"/>
</dbReference>
<dbReference type="InterPro" id="IPR016036">
    <property type="entry name" value="Malonyl_transacylase_ACP-bd"/>
</dbReference>
<dbReference type="Gene3D" id="3.30.70.3290">
    <property type="match status" value="1"/>
</dbReference>
<reference evidence="4 5" key="1">
    <citation type="submission" date="2024-09" db="EMBL/GenBank/DDBJ databases">
        <authorList>
            <person name="Sun Q."/>
            <person name="Mori K."/>
        </authorList>
    </citation>
    <scope>NUCLEOTIDE SEQUENCE [LARGE SCALE GENOMIC DNA]</scope>
    <source>
        <strain evidence="4 5">TBRC 1432</strain>
    </source>
</reference>
<organism evidence="4 5">
    <name type="scientific">Kutzneria chonburiensis</name>
    <dbReference type="NCBI Taxonomy" id="1483604"/>
    <lineage>
        <taxon>Bacteria</taxon>
        <taxon>Bacillati</taxon>
        <taxon>Actinomycetota</taxon>
        <taxon>Actinomycetes</taxon>
        <taxon>Pseudonocardiales</taxon>
        <taxon>Pseudonocardiaceae</taxon>
        <taxon>Kutzneria</taxon>
    </lineage>
</organism>
<accession>A0ABV6MK94</accession>
<dbReference type="PANTHER" id="PTHR43775:SF37">
    <property type="entry name" value="SI:DKEY-61P9.11"/>
    <property type="match status" value="1"/>
</dbReference>